<feature type="non-terminal residue" evidence="2">
    <location>
        <position position="1"/>
    </location>
</feature>
<evidence type="ECO:0000256" key="1">
    <source>
        <dbReference type="SAM" id="MobiDB-lite"/>
    </source>
</evidence>
<dbReference type="Proteomes" id="UP001519460">
    <property type="component" value="Unassembled WGS sequence"/>
</dbReference>
<proteinExistence type="predicted"/>
<name>A0ABD0KBH2_9CAEN</name>
<organism evidence="2 3">
    <name type="scientific">Batillaria attramentaria</name>
    <dbReference type="NCBI Taxonomy" id="370345"/>
    <lineage>
        <taxon>Eukaryota</taxon>
        <taxon>Metazoa</taxon>
        <taxon>Spiralia</taxon>
        <taxon>Lophotrochozoa</taxon>
        <taxon>Mollusca</taxon>
        <taxon>Gastropoda</taxon>
        <taxon>Caenogastropoda</taxon>
        <taxon>Sorbeoconcha</taxon>
        <taxon>Cerithioidea</taxon>
        <taxon>Batillariidae</taxon>
        <taxon>Batillaria</taxon>
    </lineage>
</organism>
<accession>A0ABD0KBH2</accession>
<protein>
    <submittedName>
        <fullName evidence="2">Uncharacterized protein</fullName>
    </submittedName>
</protein>
<gene>
    <name evidence="2" type="ORF">BaRGS_00024333</name>
</gene>
<feature type="non-terminal residue" evidence="2">
    <location>
        <position position="58"/>
    </location>
</feature>
<dbReference type="AlphaFoldDB" id="A0ABD0KBH2"/>
<feature type="region of interest" description="Disordered" evidence="1">
    <location>
        <begin position="1"/>
        <end position="34"/>
    </location>
</feature>
<feature type="compositionally biased region" description="Basic and acidic residues" evidence="1">
    <location>
        <begin position="21"/>
        <end position="30"/>
    </location>
</feature>
<keyword evidence="3" id="KW-1185">Reference proteome</keyword>
<reference evidence="2 3" key="1">
    <citation type="journal article" date="2023" name="Sci. Data">
        <title>Genome assembly of the Korean intertidal mud-creeper Batillaria attramentaria.</title>
        <authorList>
            <person name="Patra A.K."/>
            <person name="Ho P.T."/>
            <person name="Jun S."/>
            <person name="Lee S.J."/>
            <person name="Kim Y."/>
            <person name="Won Y.J."/>
        </authorList>
    </citation>
    <scope>NUCLEOTIDE SEQUENCE [LARGE SCALE GENOMIC DNA]</scope>
    <source>
        <strain evidence="2">Wonlab-2016</strain>
    </source>
</reference>
<evidence type="ECO:0000313" key="3">
    <source>
        <dbReference type="Proteomes" id="UP001519460"/>
    </source>
</evidence>
<sequence length="58" mass="6701">RGQHTLGVAPWQHNPRPRGARNRDESDRTKPALGKFCIMRRRPCGPARRQNLADRGKR</sequence>
<comment type="caution">
    <text evidence="2">The sequence shown here is derived from an EMBL/GenBank/DDBJ whole genome shotgun (WGS) entry which is preliminary data.</text>
</comment>
<evidence type="ECO:0000313" key="2">
    <source>
        <dbReference type="EMBL" id="KAK7484448.1"/>
    </source>
</evidence>
<dbReference type="EMBL" id="JACVVK020000210">
    <property type="protein sequence ID" value="KAK7484448.1"/>
    <property type="molecule type" value="Genomic_DNA"/>
</dbReference>